<protein>
    <recommendedName>
        <fullName evidence="8">BED-type domain-containing protein</fullName>
    </recommendedName>
</protein>
<reference evidence="9" key="2">
    <citation type="submission" date="2020-05" db="UniProtKB">
        <authorList>
            <consortium name="EnsemblMetazoa"/>
        </authorList>
    </citation>
    <scope>IDENTIFICATION</scope>
    <source>
        <strain evidence="9">WRAIR2</strain>
    </source>
</reference>
<dbReference type="EnsemblMetazoa" id="ADIR009691-RA">
    <property type="protein sequence ID" value="ADIR009691-PA"/>
    <property type="gene ID" value="ADIR009691"/>
</dbReference>
<evidence type="ECO:0000256" key="3">
    <source>
        <dbReference type="ARBA" id="ARBA00022771"/>
    </source>
</evidence>
<sequence length="567" mass="60334">MGRKKKKASKPWCWYCNREFDDEKILVQHQKAKHFKCHICHKKLYTGPGLSIHCMQVHKESIDKVPNSLPNRSNIVIEIYGMEGIPPEDIREHEKQKNGNRSESEEEEPAHKKMKQPEASIPQGMMQMQNMMPPHLQAAYGMNPMMGAMGGMNPYMVPPGMQMMPTMMATAPRPLFPAAAAASVASGPTTSKPTFPAYSSATISAPPTTNSAISAAAAASNSSNNGLGGGDASKAVGSTVIPSAGTVGTSKIVHPPEDLSLEEIRARQPQYQKQIQQATQQMLQQKQQEKQQAQVAAAVAAAQQQLQAQAQLKQQQTAQQHQQHQQHQQQQQQLSPFSSSPGTASIVSNTQTTAALKDNRMMSPQEQAAVIAHAHAAAANHHKQIEELNRAAMIQRFQAANAAAANAAAAAASRPGMPIGMVPVSLGGPVPLMPQMMRPGLALGPPGGGNLALLGGNMLRPGPPQMGLGPGRWVAYANPDRTGHGRSLSRGADAADDAAPISVIGSAYDAAITHFSYDTSSASNAGDTRCVTTAVTTASIIDTLSVSVTCVELLRCKPRCAPCLLFK</sequence>
<accession>A0A182NPV6</accession>
<name>A0A182NPV6_9DIPT</name>
<dbReference type="PANTHER" id="PTHR23215:SF0">
    <property type="entry name" value="BUB3-INTERACTING AND GLEBS MOTIF-CONTAINING PROTEIN ZNF207"/>
    <property type="match status" value="1"/>
</dbReference>
<feature type="region of interest" description="Disordered" evidence="7">
    <location>
        <begin position="317"/>
        <end position="345"/>
    </location>
</feature>
<dbReference type="PROSITE" id="PS00028">
    <property type="entry name" value="ZINC_FINGER_C2H2_1"/>
    <property type="match status" value="2"/>
</dbReference>
<dbReference type="CDD" id="cd20908">
    <property type="entry name" value="SUF4-like"/>
    <property type="match status" value="1"/>
</dbReference>
<dbReference type="Proteomes" id="UP000075884">
    <property type="component" value="Unassembled WGS sequence"/>
</dbReference>
<dbReference type="VEuPathDB" id="VectorBase:ADIR009691"/>
<evidence type="ECO:0000259" key="8">
    <source>
        <dbReference type="PROSITE" id="PS50808"/>
    </source>
</evidence>
<proteinExistence type="predicted"/>
<evidence type="ECO:0000256" key="1">
    <source>
        <dbReference type="ARBA" id="ARBA00004123"/>
    </source>
</evidence>
<evidence type="ECO:0000256" key="2">
    <source>
        <dbReference type="ARBA" id="ARBA00022723"/>
    </source>
</evidence>
<dbReference type="GO" id="GO:0008270">
    <property type="term" value="F:zinc ion binding"/>
    <property type="evidence" value="ECO:0007669"/>
    <property type="project" value="UniProtKB-KW"/>
</dbReference>
<comment type="subcellular location">
    <subcellularLocation>
        <location evidence="1">Nucleus</location>
    </subcellularLocation>
</comment>
<dbReference type="GO" id="GO:0005634">
    <property type="term" value="C:nucleus"/>
    <property type="evidence" value="ECO:0007669"/>
    <property type="project" value="UniProtKB-SubCell"/>
</dbReference>
<dbReference type="InterPro" id="IPR003656">
    <property type="entry name" value="Znf_BED"/>
</dbReference>
<keyword evidence="4" id="KW-0862">Zinc</keyword>
<dbReference type="InterPro" id="IPR013087">
    <property type="entry name" value="Znf_C2H2_type"/>
</dbReference>
<keyword evidence="10" id="KW-1185">Reference proteome</keyword>
<keyword evidence="3 6" id="KW-0863">Zinc-finger</keyword>
<feature type="compositionally biased region" description="Polar residues" evidence="7">
    <location>
        <begin position="335"/>
        <end position="345"/>
    </location>
</feature>
<evidence type="ECO:0000256" key="6">
    <source>
        <dbReference type="PROSITE-ProRule" id="PRU00027"/>
    </source>
</evidence>
<evidence type="ECO:0000313" key="10">
    <source>
        <dbReference type="Proteomes" id="UP000075884"/>
    </source>
</evidence>
<dbReference type="STRING" id="7168.A0A182NPV6"/>
<evidence type="ECO:0000256" key="5">
    <source>
        <dbReference type="ARBA" id="ARBA00023242"/>
    </source>
</evidence>
<feature type="domain" description="BED-type" evidence="8">
    <location>
        <begin position="6"/>
        <end position="65"/>
    </location>
</feature>
<feature type="compositionally biased region" description="Low complexity" evidence="7">
    <location>
        <begin position="317"/>
        <end position="334"/>
    </location>
</feature>
<evidence type="ECO:0000313" key="9">
    <source>
        <dbReference type="EnsemblMetazoa" id="ADIR009691-PA"/>
    </source>
</evidence>
<evidence type="ECO:0000256" key="7">
    <source>
        <dbReference type="SAM" id="MobiDB-lite"/>
    </source>
</evidence>
<organism evidence="9 10">
    <name type="scientific">Anopheles dirus</name>
    <dbReference type="NCBI Taxonomy" id="7168"/>
    <lineage>
        <taxon>Eukaryota</taxon>
        <taxon>Metazoa</taxon>
        <taxon>Ecdysozoa</taxon>
        <taxon>Arthropoda</taxon>
        <taxon>Hexapoda</taxon>
        <taxon>Insecta</taxon>
        <taxon>Pterygota</taxon>
        <taxon>Neoptera</taxon>
        <taxon>Endopterygota</taxon>
        <taxon>Diptera</taxon>
        <taxon>Nematocera</taxon>
        <taxon>Culicoidea</taxon>
        <taxon>Culicidae</taxon>
        <taxon>Anophelinae</taxon>
        <taxon>Anopheles</taxon>
    </lineage>
</organism>
<dbReference type="SMART" id="SM00355">
    <property type="entry name" value="ZnF_C2H2"/>
    <property type="match status" value="2"/>
</dbReference>
<keyword evidence="5" id="KW-0539">Nucleus</keyword>
<evidence type="ECO:0000256" key="4">
    <source>
        <dbReference type="ARBA" id="ARBA00022833"/>
    </source>
</evidence>
<dbReference type="GO" id="GO:0003677">
    <property type="term" value="F:DNA binding"/>
    <property type="evidence" value="ECO:0007669"/>
    <property type="project" value="InterPro"/>
</dbReference>
<dbReference type="AlphaFoldDB" id="A0A182NPV6"/>
<keyword evidence="2" id="KW-0479">Metal-binding</keyword>
<feature type="compositionally biased region" description="Basic and acidic residues" evidence="7">
    <location>
        <begin position="88"/>
        <end position="103"/>
    </location>
</feature>
<dbReference type="PROSITE" id="PS50808">
    <property type="entry name" value="ZF_BED"/>
    <property type="match status" value="1"/>
</dbReference>
<feature type="region of interest" description="Disordered" evidence="7">
    <location>
        <begin position="86"/>
        <end position="118"/>
    </location>
</feature>
<dbReference type="PANTHER" id="PTHR23215">
    <property type="entry name" value="ZINC FINGER PROTEIN 207"/>
    <property type="match status" value="1"/>
</dbReference>
<reference evidence="10" key="1">
    <citation type="submission" date="2013-03" db="EMBL/GenBank/DDBJ databases">
        <title>The Genome Sequence of Anopheles dirus WRAIR2.</title>
        <authorList>
            <consortium name="The Broad Institute Genomics Platform"/>
            <person name="Neafsey D.E."/>
            <person name="Walton C."/>
            <person name="Walker B."/>
            <person name="Young S.K."/>
            <person name="Zeng Q."/>
            <person name="Gargeya S."/>
            <person name="Fitzgerald M."/>
            <person name="Haas B."/>
            <person name="Abouelleil A."/>
            <person name="Allen A.W."/>
            <person name="Alvarado L."/>
            <person name="Arachchi H.M."/>
            <person name="Berlin A.M."/>
            <person name="Chapman S.B."/>
            <person name="Gainer-Dewar J."/>
            <person name="Goldberg J."/>
            <person name="Griggs A."/>
            <person name="Gujja S."/>
            <person name="Hansen M."/>
            <person name="Howarth C."/>
            <person name="Imamovic A."/>
            <person name="Ireland A."/>
            <person name="Larimer J."/>
            <person name="McCowan C."/>
            <person name="Murphy C."/>
            <person name="Pearson M."/>
            <person name="Poon T.W."/>
            <person name="Priest M."/>
            <person name="Roberts A."/>
            <person name="Saif S."/>
            <person name="Shea T."/>
            <person name="Sisk P."/>
            <person name="Sykes S."/>
            <person name="Wortman J."/>
            <person name="Nusbaum C."/>
            <person name="Birren B."/>
        </authorList>
    </citation>
    <scope>NUCLEOTIDE SEQUENCE [LARGE SCALE GENOMIC DNA]</scope>
    <source>
        <strain evidence="10">WRAIR2</strain>
    </source>
</reference>